<evidence type="ECO:0000313" key="1">
    <source>
        <dbReference type="EMBL" id="CVK16954.1"/>
    </source>
</evidence>
<dbReference type="Gene3D" id="2.60.120.560">
    <property type="entry name" value="Exo-inulinase, domain 1"/>
    <property type="match status" value="1"/>
</dbReference>
<dbReference type="RefSeq" id="WP_221400579.1">
    <property type="nucleotide sequence ID" value="NZ_FCOR01000013.1"/>
</dbReference>
<protein>
    <submittedName>
        <fullName evidence="1">Uncharacterized protein</fullName>
    </submittedName>
</protein>
<keyword evidence="2" id="KW-1185">Reference proteome</keyword>
<evidence type="ECO:0000313" key="2">
    <source>
        <dbReference type="Proteomes" id="UP000182761"/>
    </source>
</evidence>
<accession>A0A0X3ARJ1</accession>
<sequence length="177" mass="20803">MIISELKAQKIIDLTTTNLKAVNTFMTLEKMDGEKVVRFVKNPIVKKFDEPTFVRIDHLNFTNGIIEVKVLSRILADAPDFARGFIGIAFHINDSNSNFESIYIHPLNARVEDQIRRNRSIQYFSYPDFKYQRLRKEFQNKYESYADMALNEWIQLRLEVQGQKAKLYINNNNPHLS</sequence>
<name>A0A0X3ARJ1_9FLAO</name>
<gene>
    <name evidence="1" type="ORF">Ga0061079_11328</name>
</gene>
<organism evidence="1 2">
    <name type="scientific">Apibacter mensalis</name>
    <dbReference type="NCBI Taxonomy" id="1586267"/>
    <lineage>
        <taxon>Bacteria</taxon>
        <taxon>Pseudomonadati</taxon>
        <taxon>Bacteroidota</taxon>
        <taxon>Flavobacteriia</taxon>
        <taxon>Flavobacteriales</taxon>
        <taxon>Weeksellaceae</taxon>
        <taxon>Apibacter</taxon>
    </lineage>
</organism>
<proteinExistence type="predicted"/>
<reference evidence="1 2" key="1">
    <citation type="submission" date="2016-01" db="EMBL/GenBank/DDBJ databases">
        <authorList>
            <person name="McClelland M."/>
            <person name="Jain A."/>
            <person name="Saraogi P."/>
            <person name="Mendelson R."/>
            <person name="Westerman R."/>
            <person name="SanMiguel P."/>
            <person name="Csonka L."/>
        </authorList>
    </citation>
    <scope>NUCLEOTIDE SEQUENCE [LARGE SCALE GENOMIC DNA]</scope>
    <source>
        <strain evidence="1 2">R-53146</strain>
    </source>
</reference>
<dbReference type="Proteomes" id="UP000182761">
    <property type="component" value="Unassembled WGS sequence"/>
</dbReference>
<dbReference type="EMBL" id="FCOR01000013">
    <property type="protein sequence ID" value="CVK16954.1"/>
    <property type="molecule type" value="Genomic_DNA"/>
</dbReference>
<dbReference type="AlphaFoldDB" id="A0A0X3ARJ1"/>